<comment type="caution">
    <text evidence="2">The sequence shown here is derived from an EMBL/GenBank/DDBJ whole genome shotgun (WGS) entry which is preliminary data.</text>
</comment>
<dbReference type="SUPFAM" id="SSF81301">
    <property type="entry name" value="Nucleotidyltransferase"/>
    <property type="match status" value="1"/>
</dbReference>
<gene>
    <name evidence="2" type="ORF">HALOF300_01795</name>
</gene>
<dbReference type="InterPro" id="IPR002934">
    <property type="entry name" value="Polymerase_NTP_transf_dom"/>
</dbReference>
<reference evidence="2 3" key="1">
    <citation type="submission" date="2019-11" db="EMBL/GenBank/DDBJ databases">
        <authorList>
            <person name="Criscuolo A."/>
        </authorList>
    </citation>
    <scope>NUCLEOTIDE SEQUENCE [LARGE SCALE GENOMIC DNA]</scope>
    <source>
        <strain evidence="2">CIP111667</strain>
    </source>
</reference>
<dbReference type="Pfam" id="PF01909">
    <property type="entry name" value="NTP_transf_2"/>
    <property type="match status" value="1"/>
</dbReference>
<keyword evidence="3" id="KW-1185">Reference proteome</keyword>
<dbReference type="InterPro" id="IPR043519">
    <property type="entry name" value="NT_sf"/>
</dbReference>
<evidence type="ECO:0000313" key="3">
    <source>
        <dbReference type="Proteomes" id="UP000419743"/>
    </source>
</evidence>
<keyword evidence="2" id="KW-0808">Transferase</keyword>
<proteinExistence type="predicted"/>
<name>A0A7M4DI44_9MICO</name>
<dbReference type="AlphaFoldDB" id="A0A7M4DI44"/>
<dbReference type="RefSeq" id="WP_156740608.1">
    <property type="nucleotide sequence ID" value="NZ_CACRYJ010000025.1"/>
</dbReference>
<dbReference type="GO" id="GO:0016779">
    <property type="term" value="F:nucleotidyltransferase activity"/>
    <property type="evidence" value="ECO:0007669"/>
    <property type="project" value="InterPro"/>
</dbReference>
<evidence type="ECO:0000313" key="2">
    <source>
        <dbReference type="EMBL" id="VZO36608.1"/>
    </source>
</evidence>
<dbReference type="CDD" id="cd05403">
    <property type="entry name" value="NT_KNTase_like"/>
    <property type="match status" value="1"/>
</dbReference>
<dbReference type="Proteomes" id="UP000419743">
    <property type="component" value="Unassembled WGS sequence"/>
</dbReference>
<dbReference type="EMBL" id="CACRYJ010000025">
    <property type="protein sequence ID" value="VZO36608.1"/>
    <property type="molecule type" value="Genomic_DNA"/>
</dbReference>
<feature type="domain" description="Polymerase nucleotidyl transferase" evidence="1">
    <location>
        <begin position="22"/>
        <end position="64"/>
    </location>
</feature>
<sequence>MEHHEAALARYVSDAGAQEATLAVVLVGSVARGTERPDSDLDVYLVVDDAAWDAAARENRLAWSERHDEDYPGGYVDVKLASPRYLDAAADRADDPTRASFAGARVVFSALPGLEDSITALAVLPEQEWDRRVDAHLAQARLHGRYFLGQAHASGDEFLRRHAALHLALAAARCVLAANRTLLRGPKYVTDTLRTLPDLPAGFMTLWQQVIARADPADAAALIGLLEGWLPRVLPREETLSTFIRDNELPWLTGALPAEYY</sequence>
<organism evidence="2 3">
    <name type="scientific">Occultella aeris</name>
    <dbReference type="NCBI Taxonomy" id="2761496"/>
    <lineage>
        <taxon>Bacteria</taxon>
        <taxon>Bacillati</taxon>
        <taxon>Actinomycetota</taxon>
        <taxon>Actinomycetes</taxon>
        <taxon>Micrococcales</taxon>
        <taxon>Ruaniaceae</taxon>
        <taxon>Occultella</taxon>
    </lineage>
</organism>
<protein>
    <submittedName>
        <fullName evidence="2">Nucleotidyltransferase domain protein</fullName>
    </submittedName>
</protein>
<evidence type="ECO:0000259" key="1">
    <source>
        <dbReference type="Pfam" id="PF01909"/>
    </source>
</evidence>
<accession>A0A7M4DI44</accession>
<dbReference type="Gene3D" id="3.30.460.10">
    <property type="entry name" value="Beta Polymerase, domain 2"/>
    <property type="match status" value="1"/>
</dbReference>